<dbReference type="RefSeq" id="WP_092439761.1">
    <property type="nucleotide sequence ID" value="NZ_FMYP01000056.1"/>
</dbReference>
<dbReference type="GO" id="GO:0005886">
    <property type="term" value="C:plasma membrane"/>
    <property type="evidence" value="ECO:0007669"/>
    <property type="project" value="UniProtKB-SubCell"/>
</dbReference>
<evidence type="ECO:0000256" key="7">
    <source>
        <dbReference type="SAM" id="Phobius"/>
    </source>
</evidence>
<evidence type="ECO:0000259" key="8">
    <source>
        <dbReference type="Pfam" id="PF02687"/>
    </source>
</evidence>
<keyword evidence="4 7" id="KW-1133">Transmembrane helix</keyword>
<keyword evidence="5 7" id="KW-0472">Membrane</keyword>
<evidence type="ECO:0000256" key="4">
    <source>
        <dbReference type="ARBA" id="ARBA00022989"/>
    </source>
</evidence>
<organism evidence="10 11">
    <name type="scientific">Williamwhitmania taraxaci</name>
    <dbReference type="NCBI Taxonomy" id="1640674"/>
    <lineage>
        <taxon>Bacteria</taxon>
        <taxon>Pseudomonadati</taxon>
        <taxon>Bacteroidota</taxon>
        <taxon>Bacteroidia</taxon>
        <taxon>Bacteroidales</taxon>
        <taxon>Williamwhitmaniaceae</taxon>
        <taxon>Williamwhitmania</taxon>
    </lineage>
</organism>
<protein>
    <submittedName>
        <fullName evidence="10">Putative ABC transport system permease protein</fullName>
    </submittedName>
</protein>
<comment type="subcellular location">
    <subcellularLocation>
        <location evidence="1">Cell membrane</location>
        <topology evidence="1">Multi-pass membrane protein</topology>
    </subcellularLocation>
</comment>
<evidence type="ECO:0000313" key="10">
    <source>
        <dbReference type="EMBL" id="SDC85150.1"/>
    </source>
</evidence>
<feature type="transmembrane region" description="Helical" evidence="7">
    <location>
        <begin position="728"/>
        <end position="750"/>
    </location>
</feature>
<sequence>MIRPEILFRRFRRFPMLKAVSIACLAASLACLLLVAAFVKHEVSYDTFNPYPNRLYRLTVSEEEDLPDARCWGSWVGRVPIEVPMIERLTRVSRAKQMSAVLNNTAWPLREAYLVDSTFFTTFRYKLISGDSAKALASPTNVIVSESFAKKHFGTVDVLNKPLLISDYMVEDATSYTIAGVMKDFPENSHFTAELLIGMPKDFIDMAYTYVLLKPNAPALSAEKAIDNILNPKGLNYPKRSSSLQLVTDIHLKSNKAREMSGNGSMQQLLILISAVLLLVIISLINLSNNSRVIFLLNQEYYLMKRVNGAGIGIMILEELLLALISGITVIALGFWITLYLGPLLGIDLLQRLTIVDISILIGGFLLSMLAVMVFPIAKEFLGGYFVRSRGLNGVIPVKGKLVRLKVLVVVQLCISAFVLVVTFGISRQMDYVLSQQLGGKEDGVLVIGQQDMNVISRLAQLKDELAKVPQVTNVCGVMEVPGDAIKDGSRYSLEGRKMENGLSIFCVNDEFFSFFNIKLLAGNFLPKCNYTLGDEQRLLNEKVFEIPSTVKINIDTTAYSDHFVINRSALKEMGFNTAEEAIGKRILLHHQYISIIPGGTIVGVVDDFKYTSLFEKEVPLIIFERKLFQNTILIRYEAKSATEAIRAIEKAWMVAIPNVPFNYKTLSEVYDSRYYNEMRTRKLLGYFSIITLLVSALGLAVIMSFMVKYRLKEIGIRKVNGATSADIFVLLTRGIILWVVLGCAVAFPLAWYAMHLWLQSFAMQVTIGWWIYALGGLGVFMVAFATAFWQSWTAARMKPVEAIRYE</sequence>
<dbReference type="AlphaFoldDB" id="A0A1G6PY72"/>
<dbReference type="Pfam" id="PF12704">
    <property type="entry name" value="MacB_PCD"/>
    <property type="match status" value="1"/>
</dbReference>
<evidence type="ECO:0000313" key="11">
    <source>
        <dbReference type="Proteomes" id="UP000199452"/>
    </source>
</evidence>
<proteinExistence type="inferred from homology"/>
<feature type="transmembrane region" description="Helical" evidence="7">
    <location>
        <begin position="269"/>
        <end position="288"/>
    </location>
</feature>
<feature type="transmembrane region" description="Helical" evidence="7">
    <location>
        <begin position="407"/>
        <end position="426"/>
    </location>
</feature>
<dbReference type="InterPro" id="IPR003838">
    <property type="entry name" value="ABC3_permease_C"/>
</dbReference>
<evidence type="ECO:0000259" key="9">
    <source>
        <dbReference type="Pfam" id="PF12704"/>
    </source>
</evidence>
<feature type="domain" description="ABC3 transporter permease C-terminal" evidence="8">
    <location>
        <begin position="688"/>
        <end position="800"/>
    </location>
</feature>
<dbReference type="OrthoDB" id="905059at2"/>
<evidence type="ECO:0000256" key="2">
    <source>
        <dbReference type="ARBA" id="ARBA00022475"/>
    </source>
</evidence>
<dbReference type="InterPro" id="IPR050250">
    <property type="entry name" value="Macrolide_Exporter_MacB"/>
</dbReference>
<accession>A0A1G6PY72</accession>
<keyword evidence="11" id="KW-1185">Reference proteome</keyword>
<name>A0A1G6PY72_9BACT</name>
<dbReference type="PANTHER" id="PTHR30572">
    <property type="entry name" value="MEMBRANE COMPONENT OF TRANSPORTER-RELATED"/>
    <property type="match status" value="1"/>
</dbReference>
<feature type="transmembrane region" description="Helical" evidence="7">
    <location>
        <begin position="309"/>
        <end position="338"/>
    </location>
</feature>
<dbReference type="PANTHER" id="PTHR30572:SF4">
    <property type="entry name" value="ABC TRANSPORTER PERMEASE YTRF"/>
    <property type="match status" value="1"/>
</dbReference>
<dbReference type="PROSITE" id="PS51257">
    <property type="entry name" value="PROKAR_LIPOPROTEIN"/>
    <property type="match status" value="1"/>
</dbReference>
<dbReference type="GO" id="GO:0022857">
    <property type="term" value="F:transmembrane transporter activity"/>
    <property type="evidence" value="ECO:0007669"/>
    <property type="project" value="TreeGrafter"/>
</dbReference>
<feature type="transmembrane region" description="Helical" evidence="7">
    <location>
        <begin position="358"/>
        <end position="378"/>
    </location>
</feature>
<gene>
    <name evidence="10" type="ORF">SAMN05216323_10569</name>
</gene>
<reference evidence="10 11" key="1">
    <citation type="submission" date="2016-09" db="EMBL/GenBank/DDBJ databases">
        <authorList>
            <person name="Capua I."/>
            <person name="De Benedictis P."/>
            <person name="Joannis T."/>
            <person name="Lombin L.H."/>
            <person name="Cattoli G."/>
        </authorList>
    </citation>
    <scope>NUCLEOTIDE SEQUENCE [LARGE SCALE GENOMIC DNA]</scope>
    <source>
        <strain evidence="10 11">A7P-90m</strain>
    </source>
</reference>
<keyword evidence="2" id="KW-1003">Cell membrane</keyword>
<comment type="similarity">
    <text evidence="6">Belongs to the ABC-4 integral membrane protein family.</text>
</comment>
<evidence type="ECO:0000256" key="1">
    <source>
        <dbReference type="ARBA" id="ARBA00004651"/>
    </source>
</evidence>
<evidence type="ECO:0000256" key="3">
    <source>
        <dbReference type="ARBA" id="ARBA00022692"/>
    </source>
</evidence>
<dbReference type="Proteomes" id="UP000199452">
    <property type="component" value="Unassembled WGS sequence"/>
</dbReference>
<dbReference type="STRING" id="1640674.SAMN05216323_10569"/>
<dbReference type="InterPro" id="IPR025857">
    <property type="entry name" value="MacB_PCD"/>
</dbReference>
<evidence type="ECO:0000256" key="5">
    <source>
        <dbReference type="ARBA" id="ARBA00023136"/>
    </source>
</evidence>
<evidence type="ECO:0000256" key="6">
    <source>
        <dbReference type="ARBA" id="ARBA00038076"/>
    </source>
</evidence>
<keyword evidence="3 7" id="KW-0812">Transmembrane</keyword>
<dbReference type="Pfam" id="PF02687">
    <property type="entry name" value="FtsX"/>
    <property type="match status" value="1"/>
</dbReference>
<dbReference type="EMBL" id="FMYP01000056">
    <property type="protein sequence ID" value="SDC85150.1"/>
    <property type="molecule type" value="Genomic_DNA"/>
</dbReference>
<feature type="transmembrane region" description="Helical" evidence="7">
    <location>
        <begin position="684"/>
        <end position="708"/>
    </location>
</feature>
<feature type="domain" description="MacB-like periplasmic core" evidence="9">
    <location>
        <begin position="20"/>
        <end position="228"/>
    </location>
</feature>
<feature type="transmembrane region" description="Helical" evidence="7">
    <location>
        <begin position="770"/>
        <end position="790"/>
    </location>
</feature>